<protein>
    <submittedName>
        <fullName evidence="3">Class A beta-lactamase-related serine hydrolase</fullName>
    </submittedName>
</protein>
<dbReference type="InterPro" id="IPR012338">
    <property type="entry name" value="Beta-lactam/transpept-like"/>
</dbReference>
<dbReference type="AlphaFoldDB" id="A0A4Q0MKC1"/>
<gene>
    <name evidence="3" type="ORF">EK403_06665</name>
</gene>
<feature type="region of interest" description="Disordered" evidence="1">
    <location>
        <begin position="424"/>
        <end position="452"/>
    </location>
</feature>
<dbReference type="Gene3D" id="3.40.710.10">
    <property type="entry name" value="DD-peptidase/beta-lactamase superfamily"/>
    <property type="match status" value="1"/>
</dbReference>
<organism evidence="3 4">
    <name type="scientific">Hansschlegelia zhihuaiae</name>
    <dbReference type="NCBI Taxonomy" id="405005"/>
    <lineage>
        <taxon>Bacteria</taxon>
        <taxon>Pseudomonadati</taxon>
        <taxon>Pseudomonadota</taxon>
        <taxon>Alphaproteobacteria</taxon>
        <taxon>Hyphomicrobiales</taxon>
        <taxon>Methylopilaceae</taxon>
        <taxon>Hansschlegelia</taxon>
    </lineage>
</organism>
<dbReference type="GO" id="GO:0016787">
    <property type="term" value="F:hydrolase activity"/>
    <property type="evidence" value="ECO:0007669"/>
    <property type="project" value="UniProtKB-KW"/>
</dbReference>
<feature type="domain" description="Beta-lactamase-related" evidence="2">
    <location>
        <begin position="118"/>
        <end position="364"/>
    </location>
</feature>
<dbReference type="InterPro" id="IPR050491">
    <property type="entry name" value="AmpC-like"/>
</dbReference>
<dbReference type="Pfam" id="PF00144">
    <property type="entry name" value="Beta-lactamase"/>
    <property type="match status" value="1"/>
</dbReference>
<evidence type="ECO:0000256" key="1">
    <source>
        <dbReference type="SAM" id="MobiDB-lite"/>
    </source>
</evidence>
<accession>A0A4Q0MKC1</accession>
<sequence length="452" mass="49062">MRNVTALASSTVLMLRSPHLCGRLEARRRSTQDQALSHIRGATYFPFDRYGLALVSPHLGETSAMAKLPVATACAALAAFALLATAVRAQELPLPPPADAQAKRMVATFKDWTVKWGVANASLAVMRGDKVVGQAKVGGHKPAETEPVASLSKAITGVCVIKLVEAGDLKYGDRIGKLLPGYFKKNKPADAAAKEITVAELLTQTSGLNYDPTQGTAAFAALDFTRTNLSAQLALALERPLGPKTFFYNNVNFGALGMVIEAVSGKPYDKQCKKSVLDPAGVTEARLDPDWKIMASWGGWNISAIDYARFLAHFRPKDKLLRTKPPSWPKTLLNSGGAYYSVGTFLRESGGSWNFWHDGAWRWFDDARPERNENYGAYFAMWFQDLRFVANYHPQPPSGAVGDLDYSMYQAAYPAGAPVARIAPPAPADKPAGMGSDRGEESEAIARSYEAR</sequence>
<dbReference type="EMBL" id="RYFI01000005">
    <property type="protein sequence ID" value="RXF74050.1"/>
    <property type="molecule type" value="Genomic_DNA"/>
</dbReference>
<dbReference type="PANTHER" id="PTHR46825">
    <property type="entry name" value="D-ALANYL-D-ALANINE-CARBOXYPEPTIDASE/ENDOPEPTIDASE AMPH"/>
    <property type="match status" value="1"/>
</dbReference>
<comment type="caution">
    <text evidence="3">The sequence shown here is derived from an EMBL/GenBank/DDBJ whole genome shotgun (WGS) entry which is preliminary data.</text>
</comment>
<keyword evidence="3" id="KW-0378">Hydrolase</keyword>
<proteinExistence type="predicted"/>
<reference evidence="3 4" key="1">
    <citation type="submission" date="2018-12" db="EMBL/GenBank/DDBJ databases">
        <title>bacterium Hansschlegelia zhihuaiae S113.</title>
        <authorList>
            <person name="He J."/>
        </authorList>
    </citation>
    <scope>NUCLEOTIDE SEQUENCE [LARGE SCALE GENOMIC DNA]</scope>
    <source>
        <strain evidence="3 4">S 113</strain>
    </source>
</reference>
<name>A0A4Q0MKC1_9HYPH</name>
<dbReference type="PANTHER" id="PTHR46825:SF9">
    <property type="entry name" value="BETA-LACTAMASE-RELATED DOMAIN-CONTAINING PROTEIN"/>
    <property type="match status" value="1"/>
</dbReference>
<evidence type="ECO:0000313" key="3">
    <source>
        <dbReference type="EMBL" id="RXF74050.1"/>
    </source>
</evidence>
<keyword evidence="4" id="KW-1185">Reference proteome</keyword>
<dbReference type="SUPFAM" id="SSF56601">
    <property type="entry name" value="beta-lactamase/transpeptidase-like"/>
    <property type="match status" value="1"/>
</dbReference>
<dbReference type="InterPro" id="IPR001466">
    <property type="entry name" value="Beta-lactam-related"/>
</dbReference>
<evidence type="ECO:0000259" key="2">
    <source>
        <dbReference type="Pfam" id="PF00144"/>
    </source>
</evidence>
<evidence type="ECO:0000313" key="4">
    <source>
        <dbReference type="Proteomes" id="UP000289708"/>
    </source>
</evidence>
<dbReference type="Proteomes" id="UP000289708">
    <property type="component" value="Unassembled WGS sequence"/>
</dbReference>
<dbReference type="OrthoDB" id="5377981at2"/>